<reference evidence="2" key="2">
    <citation type="submission" date="2020-11" db="EMBL/GenBank/DDBJ databases">
        <authorList>
            <person name="McCartney M.A."/>
            <person name="Auch B."/>
            <person name="Kono T."/>
            <person name="Mallez S."/>
            <person name="Becker A."/>
            <person name="Gohl D.M."/>
            <person name="Silverstein K.A.T."/>
            <person name="Koren S."/>
            <person name="Bechman K.B."/>
            <person name="Herman A."/>
            <person name="Abrahante J.E."/>
            <person name="Garbe J."/>
        </authorList>
    </citation>
    <scope>NUCLEOTIDE SEQUENCE</scope>
    <source>
        <strain evidence="2">Duluth1</strain>
        <tissue evidence="2">Whole animal</tissue>
    </source>
</reference>
<accession>A0A9D4GML8</accession>
<sequence>MLKQRKERDINMRISKTNREFMSSAILVRNTSNSSGDLSLMSTPISSCSSSEDRRKTNYTLTSGLKRIRQAETIIDSMVTTAG</sequence>
<feature type="region of interest" description="Disordered" evidence="1">
    <location>
        <begin position="36"/>
        <end position="55"/>
    </location>
</feature>
<keyword evidence="3" id="KW-1185">Reference proteome</keyword>
<comment type="caution">
    <text evidence="2">The sequence shown here is derived from an EMBL/GenBank/DDBJ whole genome shotgun (WGS) entry which is preliminary data.</text>
</comment>
<reference evidence="2" key="1">
    <citation type="journal article" date="2019" name="bioRxiv">
        <title>The Genome of the Zebra Mussel, Dreissena polymorpha: A Resource for Invasive Species Research.</title>
        <authorList>
            <person name="McCartney M.A."/>
            <person name="Auch B."/>
            <person name="Kono T."/>
            <person name="Mallez S."/>
            <person name="Zhang Y."/>
            <person name="Obille A."/>
            <person name="Becker A."/>
            <person name="Abrahante J.E."/>
            <person name="Garbe J."/>
            <person name="Badalamenti J.P."/>
            <person name="Herman A."/>
            <person name="Mangelson H."/>
            <person name="Liachko I."/>
            <person name="Sullivan S."/>
            <person name="Sone E.D."/>
            <person name="Koren S."/>
            <person name="Silverstein K.A.T."/>
            <person name="Beckman K.B."/>
            <person name="Gohl D.M."/>
        </authorList>
    </citation>
    <scope>NUCLEOTIDE SEQUENCE</scope>
    <source>
        <strain evidence="2">Duluth1</strain>
        <tissue evidence="2">Whole animal</tissue>
    </source>
</reference>
<proteinExistence type="predicted"/>
<gene>
    <name evidence="2" type="ORF">DPMN_121945</name>
</gene>
<evidence type="ECO:0000313" key="2">
    <source>
        <dbReference type="EMBL" id="KAH3820201.1"/>
    </source>
</evidence>
<dbReference type="EMBL" id="JAIWYP010000005">
    <property type="protein sequence ID" value="KAH3820201.1"/>
    <property type="molecule type" value="Genomic_DNA"/>
</dbReference>
<feature type="compositionally biased region" description="Polar residues" evidence="1">
    <location>
        <begin position="36"/>
        <end position="50"/>
    </location>
</feature>
<dbReference type="AlphaFoldDB" id="A0A9D4GML8"/>
<evidence type="ECO:0000256" key="1">
    <source>
        <dbReference type="SAM" id="MobiDB-lite"/>
    </source>
</evidence>
<dbReference type="Proteomes" id="UP000828390">
    <property type="component" value="Unassembled WGS sequence"/>
</dbReference>
<name>A0A9D4GML8_DREPO</name>
<organism evidence="2 3">
    <name type="scientific">Dreissena polymorpha</name>
    <name type="common">Zebra mussel</name>
    <name type="synonym">Mytilus polymorpha</name>
    <dbReference type="NCBI Taxonomy" id="45954"/>
    <lineage>
        <taxon>Eukaryota</taxon>
        <taxon>Metazoa</taxon>
        <taxon>Spiralia</taxon>
        <taxon>Lophotrochozoa</taxon>
        <taxon>Mollusca</taxon>
        <taxon>Bivalvia</taxon>
        <taxon>Autobranchia</taxon>
        <taxon>Heteroconchia</taxon>
        <taxon>Euheterodonta</taxon>
        <taxon>Imparidentia</taxon>
        <taxon>Neoheterodontei</taxon>
        <taxon>Myida</taxon>
        <taxon>Dreissenoidea</taxon>
        <taxon>Dreissenidae</taxon>
        <taxon>Dreissena</taxon>
    </lineage>
</organism>
<evidence type="ECO:0000313" key="3">
    <source>
        <dbReference type="Proteomes" id="UP000828390"/>
    </source>
</evidence>
<protein>
    <submittedName>
        <fullName evidence="2">Uncharacterized protein</fullName>
    </submittedName>
</protein>